<dbReference type="Pfam" id="PF00494">
    <property type="entry name" value="SQS_PSY"/>
    <property type="match status" value="1"/>
</dbReference>
<evidence type="ECO:0000313" key="10">
    <source>
        <dbReference type="Proteomes" id="UP000594261"/>
    </source>
</evidence>
<comment type="pathway">
    <text evidence="2">Carotenoid biosynthesis; phytoene biosynthesis; all-trans-phytoene from geranylgeranyl diphosphate: step 1/1.</text>
</comment>
<dbReference type="InterPro" id="IPR002060">
    <property type="entry name" value="Squ/phyt_synthse"/>
</dbReference>
<dbReference type="GO" id="GO:0051996">
    <property type="term" value="F:squalene synthase [NAD(P)H] activity"/>
    <property type="evidence" value="ECO:0007669"/>
    <property type="project" value="InterPro"/>
</dbReference>
<dbReference type="GO" id="GO:0004311">
    <property type="term" value="F:geranylgeranyl diphosphate synthase activity"/>
    <property type="evidence" value="ECO:0007669"/>
    <property type="project" value="InterPro"/>
</dbReference>
<dbReference type="SFLD" id="SFLDS00005">
    <property type="entry name" value="Isoprenoid_Synthase_Type_I"/>
    <property type="match status" value="1"/>
</dbReference>
<name>A0A7N2R9E0_QUELO</name>
<dbReference type="SFLD" id="SFLDG01018">
    <property type="entry name" value="Squalene/Phytoene_Synthase_Lik"/>
    <property type="match status" value="1"/>
</dbReference>
<evidence type="ECO:0000256" key="3">
    <source>
        <dbReference type="ARBA" id="ARBA00006251"/>
    </source>
</evidence>
<evidence type="ECO:0000256" key="5">
    <source>
        <dbReference type="ARBA" id="ARBA00022679"/>
    </source>
</evidence>
<dbReference type="GO" id="GO:0009536">
    <property type="term" value="C:plastid"/>
    <property type="evidence" value="ECO:0007669"/>
    <property type="project" value="UniProtKB-ARBA"/>
</dbReference>
<keyword evidence="6" id="KW-0125">Carotenoid biosynthesis</keyword>
<evidence type="ECO:0000256" key="1">
    <source>
        <dbReference type="ARBA" id="ARBA00001805"/>
    </source>
</evidence>
<dbReference type="SUPFAM" id="SSF48576">
    <property type="entry name" value="Terpenoid synthases"/>
    <property type="match status" value="1"/>
</dbReference>
<dbReference type="Gene3D" id="1.10.600.10">
    <property type="entry name" value="Farnesyl Diphosphate Synthase"/>
    <property type="match status" value="1"/>
</dbReference>
<dbReference type="GO" id="GO:0016117">
    <property type="term" value="P:carotenoid biosynthetic process"/>
    <property type="evidence" value="ECO:0007669"/>
    <property type="project" value="UniProtKB-KW"/>
</dbReference>
<dbReference type="GO" id="GO:0046905">
    <property type="term" value="F:15-cis-phytoene synthase activity"/>
    <property type="evidence" value="ECO:0007669"/>
    <property type="project" value="UniProtKB-EC"/>
</dbReference>
<dbReference type="EC" id="2.5.1.32" evidence="4"/>
<reference evidence="9" key="2">
    <citation type="submission" date="2021-01" db="UniProtKB">
        <authorList>
            <consortium name="EnsemblPlants"/>
        </authorList>
    </citation>
    <scope>IDENTIFICATION</scope>
</reference>
<evidence type="ECO:0000256" key="4">
    <source>
        <dbReference type="ARBA" id="ARBA00012396"/>
    </source>
</evidence>
<keyword evidence="5" id="KW-0808">Transferase</keyword>
<comment type="catalytic activity">
    <reaction evidence="1">
        <text>2 (2E,6E,10E)-geranylgeranyl diphosphate = 15-cis-phytoene + 2 diphosphate</text>
        <dbReference type="Rhea" id="RHEA:34475"/>
        <dbReference type="ChEBI" id="CHEBI:27787"/>
        <dbReference type="ChEBI" id="CHEBI:33019"/>
        <dbReference type="ChEBI" id="CHEBI:58756"/>
        <dbReference type="EC" id="2.5.1.32"/>
    </reaction>
</comment>
<dbReference type="CDD" id="cd00683">
    <property type="entry name" value="Trans_IPPS_HH"/>
    <property type="match status" value="1"/>
</dbReference>
<comment type="similarity">
    <text evidence="3">Belongs to the phytoene/squalene synthase family.</text>
</comment>
<evidence type="ECO:0000256" key="8">
    <source>
        <dbReference type="SAM" id="MobiDB-lite"/>
    </source>
</evidence>
<dbReference type="AlphaFoldDB" id="A0A7N2R9E0"/>
<feature type="compositionally biased region" description="Pro residues" evidence="8">
    <location>
        <begin position="611"/>
        <end position="691"/>
    </location>
</feature>
<dbReference type="PANTHER" id="PTHR31480">
    <property type="entry name" value="BIFUNCTIONAL LYCOPENE CYCLASE/PHYTOENE SYNTHASE"/>
    <property type="match status" value="1"/>
</dbReference>
<dbReference type="Gramene" id="QL08p045200:mrna">
    <property type="protein sequence ID" value="QL08p045200:mrna"/>
    <property type="gene ID" value="QL08p045200"/>
</dbReference>
<dbReference type="SFLD" id="SFLDG01212">
    <property type="entry name" value="Phytoene_synthase_like"/>
    <property type="match status" value="1"/>
</dbReference>
<reference evidence="9 10" key="1">
    <citation type="journal article" date="2016" name="G3 (Bethesda)">
        <title>First Draft Assembly and Annotation of the Genome of a California Endemic Oak Quercus lobata Nee (Fagaceae).</title>
        <authorList>
            <person name="Sork V.L."/>
            <person name="Fitz-Gibbon S.T."/>
            <person name="Puiu D."/>
            <person name="Crepeau M."/>
            <person name="Gugger P.F."/>
            <person name="Sherman R."/>
            <person name="Stevens K."/>
            <person name="Langley C.H."/>
            <person name="Pellegrini M."/>
            <person name="Salzberg S.L."/>
        </authorList>
    </citation>
    <scope>NUCLEOTIDE SEQUENCE [LARGE SCALE GENOMIC DNA]</scope>
    <source>
        <strain evidence="9 10">cv. SW786</strain>
    </source>
</reference>
<dbReference type="InterPro" id="IPR033904">
    <property type="entry name" value="Trans_IPPS_HH"/>
</dbReference>
<accession>A0A7N2R9E0</accession>
<evidence type="ECO:0000256" key="7">
    <source>
        <dbReference type="ARBA" id="ARBA00023229"/>
    </source>
</evidence>
<dbReference type="PROSITE" id="PS01045">
    <property type="entry name" value="SQUALEN_PHYTOEN_SYN_2"/>
    <property type="match status" value="1"/>
</dbReference>
<organism evidence="9 10">
    <name type="scientific">Quercus lobata</name>
    <name type="common">Valley oak</name>
    <dbReference type="NCBI Taxonomy" id="97700"/>
    <lineage>
        <taxon>Eukaryota</taxon>
        <taxon>Viridiplantae</taxon>
        <taxon>Streptophyta</taxon>
        <taxon>Embryophyta</taxon>
        <taxon>Tracheophyta</taxon>
        <taxon>Spermatophyta</taxon>
        <taxon>Magnoliopsida</taxon>
        <taxon>eudicotyledons</taxon>
        <taxon>Gunneridae</taxon>
        <taxon>Pentapetalae</taxon>
        <taxon>rosids</taxon>
        <taxon>fabids</taxon>
        <taxon>Fagales</taxon>
        <taxon>Fagaceae</taxon>
        <taxon>Quercus</taxon>
    </lineage>
</organism>
<evidence type="ECO:0000256" key="6">
    <source>
        <dbReference type="ARBA" id="ARBA00022746"/>
    </source>
</evidence>
<evidence type="ECO:0000313" key="9">
    <source>
        <dbReference type="EnsemblPlants" id="QL08p045200:mrna"/>
    </source>
</evidence>
<evidence type="ECO:0000256" key="2">
    <source>
        <dbReference type="ARBA" id="ARBA00005172"/>
    </source>
</evidence>
<dbReference type="InParanoid" id="A0A7N2R9E0"/>
<sequence>MSAVLCVVCPRVNSRDHSLPRNYCTQRRCSSNKLSSKPSFSSGVSAYTRVVANLSRSSEERVYEVVLKQAALVREHRRERELDLKKPVENDGTTTTDWNRLNEAYERCREFCADHDDTFYLGIKLQCLIFVFRSKSKPTAAHLSPIRLDRWLFVVGGRFETSPPDLIRAIHKSGQVGFRPSLNLTSRSPGGKKSDPKLTVGVNWSDRFWARVGIGFVGRFQICIKIAKPLLKIVEICWEWSDLAKSNQIWLRTCWISSNLSSILPDLYITSVRSGGSGFGEENLPLDPPALGLGRRNLKLTGSSIGSGTLLMMPELRRAFWAISVWCRRTDELVDGPNATYTTPKDLERWEKRLNDIFEGRPCDVYDVALSDTASKYPIDIQPFKDMIEGMKLDLTKSRYENFDELYLYCYHVAGTVGLMSVPVIGIAPKSKASIESVYNAALALGIANQLTNILRDVGEDAIRGRIYLPQDELAQAGLSDDDIFCGKVTDKWRSFMKGQIKRARMFYDEAEKGVSELNLASRWAVWSSLLLYQQILDAIEANDYNNFTKRAYVAKAKKLISLPVALGRALKGPSKLATLSFSSIDVSLAARYLLDTPAAPPTALTLPTIPSLPKPTLPPLPSVPTLPKATLPPLPSTPLPTLPAQPTLPKPTLPPLPSAQVPPQPTLPTTTLPPLPTNPLPTLPNQPTLP</sequence>
<proteinExistence type="inferred from homology"/>
<dbReference type="PROSITE" id="PS01044">
    <property type="entry name" value="SQUALEN_PHYTOEN_SYN_1"/>
    <property type="match status" value="1"/>
</dbReference>
<dbReference type="EnsemblPlants" id="QL08p045200:mrna">
    <property type="protein sequence ID" value="QL08p045200:mrna"/>
    <property type="gene ID" value="QL08p045200"/>
</dbReference>
<dbReference type="FunFam" id="1.10.600.10:FF:000004">
    <property type="entry name" value="Phytoene synthase chloroplastic"/>
    <property type="match status" value="1"/>
</dbReference>
<dbReference type="Proteomes" id="UP000594261">
    <property type="component" value="Chromosome 8"/>
</dbReference>
<feature type="region of interest" description="Disordered" evidence="8">
    <location>
        <begin position="605"/>
        <end position="691"/>
    </location>
</feature>
<dbReference type="EMBL" id="LRBV02000008">
    <property type="status" value="NOT_ANNOTATED_CDS"/>
    <property type="molecule type" value="Genomic_DNA"/>
</dbReference>
<keyword evidence="10" id="KW-1185">Reference proteome</keyword>
<dbReference type="InterPro" id="IPR019845">
    <property type="entry name" value="Squalene/phytoene_synthase_CS"/>
</dbReference>
<keyword evidence="7" id="KW-0414">Isoprene biosynthesis</keyword>
<dbReference type="InterPro" id="IPR008949">
    <property type="entry name" value="Isoprenoid_synthase_dom_sf"/>
</dbReference>
<protein>
    <recommendedName>
        <fullName evidence="4">15-cis-phytoene synthase</fullName>
        <ecNumber evidence="4">2.5.1.32</ecNumber>
    </recommendedName>
</protein>
<dbReference type="InterPro" id="IPR044843">
    <property type="entry name" value="Trans_IPPS_bact-type"/>
</dbReference>